<dbReference type="RefSeq" id="WP_035600221.1">
    <property type="nucleotide sequence ID" value="NZ_ARYM01000018.1"/>
</dbReference>
<evidence type="ECO:0000259" key="3">
    <source>
        <dbReference type="Pfam" id="PF11738"/>
    </source>
</evidence>
<dbReference type="eggNOG" id="ENOG5031DQ0">
    <property type="taxonomic scope" value="Bacteria"/>
</dbReference>
<feature type="compositionally biased region" description="Low complexity" evidence="1">
    <location>
        <begin position="24"/>
        <end position="39"/>
    </location>
</feature>
<name>A0A062VBB9_9PROT</name>
<sequence>MKPLFLTASIAALVLAACAPANEAPAGDAASGEEAGAEGTVSPESAPLPVDLGSPVFEETADDYTIRAVVDSRIAAFQPALAEDLMTAAKSRLEAFKADAIADGTAARERSAATGEENWFRPYSMEIRFTPSAQADDVIGIEQFSMVDTGGAHPNYILTGLVHERGDEYPISLEAVVTDMSGYGASLKKHLIEAKSERAYDDTHRQNVPAEVEEILGSDAEAASKFGQNFTLAPSTEAGKFGGITVLFSPYDAGPYAEGSYEITVPAAELSGKLTPAWEGRFGGEPDLPAENPK</sequence>
<dbReference type="AlphaFoldDB" id="A0A062VBB9"/>
<organism evidence="4 5">
    <name type="scientific">Hyphomonas polymorpha PS728</name>
    <dbReference type="NCBI Taxonomy" id="1280954"/>
    <lineage>
        <taxon>Bacteria</taxon>
        <taxon>Pseudomonadati</taxon>
        <taxon>Pseudomonadota</taxon>
        <taxon>Alphaproteobacteria</taxon>
        <taxon>Hyphomonadales</taxon>
        <taxon>Hyphomonadaceae</taxon>
        <taxon>Hyphomonas</taxon>
    </lineage>
</organism>
<dbReference type="PROSITE" id="PS51257">
    <property type="entry name" value="PROKAR_LIPOPROTEIN"/>
    <property type="match status" value="1"/>
</dbReference>
<dbReference type="InterPro" id="IPR021729">
    <property type="entry name" value="DUF3298"/>
</dbReference>
<feature type="domain" description="DUF3298" evidence="3">
    <location>
        <begin position="195"/>
        <end position="266"/>
    </location>
</feature>
<dbReference type="STRING" id="1280954.HPO_14361"/>
<dbReference type="OrthoDB" id="4760806at2"/>
<evidence type="ECO:0000256" key="1">
    <source>
        <dbReference type="SAM" id="MobiDB-lite"/>
    </source>
</evidence>
<accession>A0A062VBB9</accession>
<keyword evidence="2" id="KW-0732">Signal</keyword>
<evidence type="ECO:0000313" key="4">
    <source>
        <dbReference type="EMBL" id="KCZ97530.1"/>
    </source>
</evidence>
<feature type="signal peptide" evidence="2">
    <location>
        <begin position="1"/>
        <end position="23"/>
    </location>
</feature>
<dbReference type="InterPro" id="IPR037126">
    <property type="entry name" value="PdaC/RsiV-like_sf"/>
</dbReference>
<feature type="chain" id="PRO_5001619645" evidence="2">
    <location>
        <begin position="24"/>
        <end position="294"/>
    </location>
</feature>
<protein>
    <submittedName>
        <fullName evidence="4">Putative lipoprotein</fullName>
    </submittedName>
</protein>
<dbReference type="PATRIC" id="fig|1280954.3.peg.2909"/>
<keyword evidence="5" id="KW-1185">Reference proteome</keyword>
<dbReference type="EMBL" id="ARYM01000018">
    <property type="protein sequence ID" value="KCZ97530.1"/>
    <property type="molecule type" value="Genomic_DNA"/>
</dbReference>
<reference evidence="4 5" key="1">
    <citation type="journal article" date="2014" name="Antonie Van Leeuwenhoek">
        <title>Hyphomonas beringensis sp. nov. and Hyphomonas chukchiensis sp. nov., isolated from surface seawater of the Bering Sea and Chukchi Sea.</title>
        <authorList>
            <person name="Li C."/>
            <person name="Lai Q."/>
            <person name="Li G."/>
            <person name="Dong C."/>
            <person name="Wang J."/>
            <person name="Liao Y."/>
            <person name="Shao Z."/>
        </authorList>
    </citation>
    <scope>NUCLEOTIDE SEQUENCE [LARGE SCALE GENOMIC DNA]</scope>
    <source>
        <strain evidence="4 5">PS728</strain>
    </source>
</reference>
<feature type="region of interest" description="Disordered" evidence="1">
    <location>
        <begin position="24"/>
        <end position="50"/>
    </location>
</feature>
<evidence type="ECO:0000313" key="5">
    <source>
        <dbReference type="Proteomes" id="UP000027100"/>
    </source>
</evidence>
<keyword evidence="4" id="KW-0449">Lipoprotein</keyword>
<proteinExistence type="predicted"/>
<gene>
    <name evidence="4" type="ORF">HPO_14361</name>
</gene>
<dbReference type="Gene3D" id="3.30.565.40">
    <property type="entry name" value="Fervidobacterium nodosum Rt17-B1 like"/>
    <property type="match status" value="1"/>
</dbReference>
<dbReference type="Gene3D" id="3.90.640.20">
    <property type="entry name" value="Heat-shock cognate protein, ATPase"/>
    <property type="match status" value="1"/>
</dbReference>
<evidence type="ECO:0000256" key="2">
    <source>
        <dbReference type="SAM" id="SignalP"/>
    </source>
</evidence>
<dbReference type="Proteomes" id="UP000027100">
    <property type="component" value="Unassembled WGS sequence"/>
</dbReference>
<comment type="caution">
    <text evidence="4">The sequence shown here is derived from an EMBL/GenBank/DDBJ whole genome shotgun (WGS) entry which is preliminary data.</text>
</comment>
<dbReference type="Pfam" id="PF11738">
    <property type="entry name" value="DUF3298"/>
    <property type="match status" value="1"/>
</dbReference>